<keyword evidence="2" id="KW-1185">Reference proteome</keyword>
<dbReference type="EMBL" id="JAVRHQ010000044">
    <property type="protein sequence ID" value="MDT0644919.1"/>
    <property type="molecule type" value="Genomic_DNA"/>
</dbReference>
<protein>
    <submittedName>
        <fullName evidence="1">Uncharacterized protein</fullName>
    </submittedName>
</protein>
<accession>A0ABU3CEY5</accession>
<evidence type="ECO:0000313" key="2">
    <source>
        <dbReference type="Proteomes" id="UP001262889"/>
    </source>
</evidence>
<evidence type="ECO:0000313" key="1">
    <source>
        <dbReference type="EMBL" id="MDT0644919.1"/>
    </source>
</evidence>
<dbReference type="RefSeq" id="WP_311536534.1">
    <property type="nucleotide sequence ID" value="NZ_JAVRHQ010000044.1"/>
</dbReference>
<gene>
    <name evidence="1" type="ORF">RM553_18925</name>
</gene>
<proteinExistence type="predicted"/>
<sequence>MATDKRYEILKGLPPYGPMYIPISAENEPFYSEGYVVKFRKFNGEKWVANFRYGWTDYTNIFDFPEHTSIIVIAGGQGYIMNPDEKKPKMTFGLTINEVIQKEDGSLICSDGIHILFFDNKSGEYWRSGRISWDGIKELSLTGNKLKGQSYDPTNENQHWSPFELDMKTKELKGGSFQYFFERNEHLEVQQNGLLREKPKSNKKPWWKIW</sequence>
<organism evidence="1 2">
    <name type="scientific">Autumnicola tepida</name>
    <dbReference type="NCBI Taxonomy" id="3075595"/>
    <lineage>
        <taxon>Bacteria</taxon>
        <taxon>Pseudomonadati</taxon>
        <taxon>Bacteroidota</taxon>
        <taxon>Flavobacteriia</taxon>
        <taxon>Flavobacteriales</taxon>
        <taxon>Flavobacteriaceae</taxon>
        <taxon>Autumnicola</taxon>
    </lineage>
</organism>
<dbReference type="Proteomes" id="UP001262889">
    <property type="component" value="Unassembled WGS sequence"/>
</dbReference>
<comment type="caution">
    <text evidence="1">The sequence shown here is derived from an EMBL/GenBank/DDBJ whole genome shotgun (WGS) entry which is preliminary data.</text>
</comment>
<reference evidence="1 2" key="1">
    <citation type="submission" date="2023-09" db="EMBL/GenBank/DDBJ databases">
        <authorList>
            <person name="Rey-Velasco X."/>
        </authorList>
    </citation>
    <scope>NUCLEOTIDE SEQUENCE [LARGE SCALE GENOMIC DNA]</scope>
    <source>
        <strain evidence="1 2">F363</strain>
    </source>
</reference>
<name>A0ABU3CEY5_9FLAO</name>